<dbReference type="RefSeq" id="WP_342627140.1">
    <property type="nucleotide sequence ID" value="NZ_CP152276.1"/>
</dbReference>
<sequence>MSEVPSDLERPPLLGAPYIAHHPMARRVAYIGMGFLMPIIASTQNALLSGNLGSVAGEAGLTIAESEWLIVAFVAAAAYANLVVIKGRQQFGIMRILHWLLVANVASGLVMLLAHGFIGMVVNRVTNGLQVSTSVAAGVYYFIQALPKSRRVLAIALAIASLQLANPIAALFPVEMLTHSGNKGFACLSTTFASLQLLAVLLLPLPKTYTGPVIGAVDLLPATLLSIVSVTLVAVLTLGRTLWWTDTPWIGWLLVTMILFLAPAVAVELCRTRPLLEMGWLSTSTLVKFVVVAIMERLLLSEQDTGVIGLFTHAGLLNDQFHTLYLWVILGMVCGIATMALTLSPGTIPFQCIAALVVIAVAAALDTGSNAQSRPVDMYFSQALLGFGTTLFVGPALLYDIILVFRSDTSNFISAIYVFAISQSLGSVIGSAVLGSLQYHYQRYALTGLSNRLAGSASTSLDVLNRGASSLISNLSDQSAVLGYINVFGFVRDLAFGVAALLALSFLWMRVTSHAAGRPS</sequence>
<feature type="transmembrane region" description="Helical" evidence="1">
    <location>
        <begin position="184"/>
        <end position="205"/>
    </location>
</feature>
<feature type="transmembrane region" description="Helical" evidence="1">
    <location>
        <begin position="28"/>
        <end position="48"/>
    </location>
</feature>
<feature type="transmembrane region" description="Helical" evidence="1">
    <location>
        <begin position="97"/>
        <end position="118"/>
    </location>
</feature>
<keyword evidence="1" id="KW-0472">Membrane</keyword>
<feature type="transmembrane region" description="Helical" evidence="1">
    <location>
        <begin position="249"/>
        <end position="267"/>
    </location>
</feature>
<accession>A0ABZ3D0M7</accession>
<feature type="transmembrane region" description="Helical" evidence="1">
    <location>
        <begin position="348"/>
        <end position="365"/>
    </location>
</feature>
<name>A0ABZ3D0M7_9PROT</name>
<evidence type="ECO:0000313" key="3">
    <source>
        <dbReference type="Proteomes" id="UP001449795"/>
    </source>
</evidence>
<feature type="transmembrane region" description="Helical" evidence="1">
    <location>
        <begin position="124"/>
        <end position="143"/>
    </location>
</feature>
<keyword evidence="1" id="KW-0812">Transmembrane</keyword>
<evidence type="ECO:0008006" key="4">
    <source>
        <dbReference type="Google" id="ProtNLM"/>
    </source>
</evidence>
<evidence type="ECO:0000256" key="1">
    <source>
        <dbReference type="SAM" id="Phobius"/>
    </source>
</evidence>
<feature type="transmembrane region" description="Helical" evidence="1">
    <location>
        <begin position="217"/>
        <end position="243"/>
    </location>
</feature>
<feature type="transmembrane region" description="Helical" evidence="1">
    <location>
        <begin position="412"/>
        <end position="434"/>
    </location>
</feature>
<gene>
    <name evidence="2" type="ORF">AAC691_12530</name>
</gene>
<organism evidence="2 3">
    <name type="scientific">Nguyenibacter vanlangensis</name>
    <dbReference type="NCBI Taxonomy" id="1216886"/>
    <lineage>
        <taxon>Bacteria</taxon>
        <taxon>Pseudomonadati</taxon>
        <taxon>Pseudomonadota</taxon>
        <taxon>Alphaproteobacteria</taxon>
        <taxon>Acetobacterales</taxon>
        <taxon>Acetobacteraceae</taxon>
        <taxon>Nguyenibacter</taxon>
    </lineage>
</organism>
<feature type="transmembrane region" description="Helical" evidence="1">
    <location>
        <begin position="320"/>
        <end position="341"/>
    </location>
</feature>
<dbReference type="EMBL" id="CP152276">
    <property type="protein sequence ID" value="XAE41146.1"/>
    <property type="molecule type" value="Genomic_DNA"/>
</dbReference>
<feature type="transmembrane region" description="Helical" evidence="1">
    <location>
        <begin position="385"/>
        <end position="405"/>
    </location>
</feature>
<feature type="transmembrane region" description="Helical" evidence="1">
    <location>
        <begin position="279"/>
        <end position="300"/>
    </location>
</feature>
<feature type="transmembrane region" description="Helical" evidence="1">
    <location>
        <begin position="152"/>
        <end position="172"/>
    </location>
</feature>
<feature type="transmembrane region" description="Helical" evidence="1">
    <location>
        <begin position="481"/>
        <end position="508"/>
    </location>
</feature>
<keyword evidence="3" id="KW-1185">Reference proteome</keyword>
<proteinExistence type="predicted"/>
<keyword evidence="1" id="KW-1133">Transmembrane helix</keyword>
<evidence type="ECO:0000313" key="2">
    <source>
        <dbReference type="EMBL" id="XAE41146.1"/>
    </source>
</evidence>
<reference evidence="2 3" key="1">
    <citation type="submission" date="2024-04" db="EMBL/GenBank/DDBJ databases">
        <title>Complete genome sequence of Nguyenibacter vanlangesis HBCM-1154, a strain capable of nitrogen fixation, IAA production, and phosphorus solubilization isolated from sugarcane soil.</title>
        <authorList>
            <person name="MY HANH P."/>
        </authorList>
    </citation>
    <scope>NUCLEOTIDE SEQUENCE [LARGE SCALE GENOMIC DNA]</scope>
    <source>
        <strain evidence="2 3">HBCM 1154</strain>
    </source>
</reference>
<feature type="transmembrane region" description="Helical" evidence="1">
    <location>
        <begin position="68"/>
        <end position="85"/>
    </location>
</feature>
<protein>
    <recommendedName>
        <fullName evidence="4">MFS transporter</fullName>
    </recommendedName>
</protein>
<dbReference type="Proteomes" id="UP001449795">
    <property type="component" value="Chromosome"/>
</dbReference>